<dbReference type="HOGENOM" id="CLU_175414_0_0_9"/>
<sequence length="80" mass="9468">MGEIPEKSNGPKKAIMYVTKINKLDFLKVMVNPFYNYFLRLLRYPNKRKTNKKKKRDSQSVETIPSVTLKTRFPKFAITK</sequence>
<name>A0A125W2J4_ENTFL</name>
<gene>
    <name evidence="1" type="ORF">HMPREF9498_02747</name>
</gene>
<comment type="caution">
    <text evidence="1">The sequence shown here is derived from an EMBL/GenBank/DDBJ whole genome shotgun (WGS) entry which is preliminary data.</text>
</comment>
<evidence type="ECO:0000313" key="2">
    <source>
        <dbReference type="Proteomes" id="UP000004846"/>
    </source>
</evidence>
<protein>
    <submittedName>
        <fullName evidence="1">Uncharacterized protein</fullName>
    </submittedName>
</protein>
<accession>A0A125W2J4</accession>
<reference evidence="1 2" key="1">
    <citation type="submission" date="2010-07" db="EMBL/GenBank/DDBJ databases">
        <authorList>
            <person name="Sid Ahmed O."/>
        </authorList>
    </citation>
    <scope>NUCLEOTIDE SEQUENCE [LARGE SCALE GENOMIC DNA]</scope>
    <source>
        <strain evidence="1 2">TX4248</strain>
    </source>
</reference>
<organism evidence="1 2">
    <name type="scientific">Enterococcus faecalis TX4248</name>
    <dbReference type="NCBI Taxonomy" id="749495"/>
    <lineage>
        <taxon>Bacteria</taxon>
        <taxon>Bacillati</taxon>
        <taxon>Bacillota</taxon>
        <taxon>Bacilli</taxon>
        <taxon>Lactobacillales</taxon>
        <taxon>Enterococcaceae</taxon>
        <taxon>Enterococcus</taxon>
    </lineage>
</organism>
<dbReference type="EMBL" id="AEBR01000102">
    <property type="protein sequence ID" value="EFM81605.1"/>
    <property type="molecule type" value="Genomic_DNA"/>
</dbReference>
<dbReference type="AlphaFoldDB" id="A0A125W2J4"/>
<dbReference type="Proteomes" id="UP000004846">
    <property type="component" value="Unassembled WGS sequence"/>
</dbReference>
<evidence type="ECO:0000313" key="1">
    <source>
        <dbReference type="EMBL" id="EFM81605.1"/>
    </source>
</evidence>
<proteinExistence type="predicted"/>